<dbReference type="InterPro" id="IPR009715">
    <property type="entry name" value="RtcR"/>
</dbReference>
<keyword evidence="2" id="KW-0067">ATP-binding</keyword>
<dbReference type="Gene3D" id="1.10.8.60">
    <property type="match status" value="1"/>
</dbReference>
<organism evidence="4">
    <name type="scientific">Oceaniferula spumae</name>
    <dbReference type="NCBI Taxonomy" id="2979115"/>
    <lineage>
        <taxon>Bacteria</taxon>
        <taxon>Pseudomonadati</taxon>
        <taxon>Verrucomicrobiota</taxon>
        <taxon>Verrucomicrobiia</taxon>
        <taxon>Verrucomicrobiales</taxon>
        <taxon>Verrucomicrobiaceae</taxon>
        <taxon>Oceaniferula</taxon>
    </lineage>
</organism>
<gene>
    <name evidence="4" type="primary">rtcR</name>
    <name evidence="4" type="ORF">NT6N_05420</name>
</gene>
<sequence>MKKRVVIGFLGTNLDMGFGPERWERWRPTVSICSQEGSAVARYELLYETRYQKLADRVMDDLRQVSPETEVRGHVVGIKKPWDFEDVFGNLHDFLKGYEFDQATEEYEAHITTGTHVAQICLFLLTESRHLPGKLLQTGPPRGRKSKSGMGSVSLIDLDLSKYDQLATRFNAEQLEALDFLKSGIATRDDAFNKLIEQIEVVALRSAAPILLTGPTGAGKSQLARRIYELRQQRGGLDGAFVEVNCATLRGDTAMSALFGHKKGAFTGAQSDRPGLLRQAHGGMLFLDEIGELGSDEQAVLLRAVEEGMYLPVGADQPVKSKFQLIAGTNRDLGEEVANGNFREDLLARINIWTFQLPGLAERKDDIEPNLDYELNRFASSHGRAASFNKEARESFLKFAKSEQAEWRGNFRDLNAAVTRMATLAPRGRIRTEDVTEEAERLTSSWHRADDDTAQLREVLKPQVMQSLDPFDAVQLSYTVDVCRRSKNISEAGRKLFAVSREQKKTSNDSDRLRKYLAKFELQFSDL</sequence>
<dbReference type="PROSITE" id="PS50045">
    <property type="entry name" value="SIGMA54_INTERACT_4"/>
    <property type="match status" value="1"/>
</dbReference>
<dbReference type="GO" id="GO:0005524">
    <property type="term" value="F:ATP binding"/>
    <property type="evidence" value="ECO:0007669"/>
    <property type="project" value="UniProtKB-KW"/>
</dbReference>
<dbReference type="Pfam" id="PF06956">
    <property type="entry name" value="RtcR"/>
    <property type="match status" value="1"/>
</dbReference>
<dbReference type="InterPro" id="IPR017183">
    <property type="entry name" value="Sigma54_dep_tscrpt_act_RtcR"/>
</dbReference>
<dbReference type="NCBIfam" id="NF038308">
    <property type="entry name" value="RNA_repair_RtcR"/>
    <property type="match status" value="1"/>
</dbReference>
<dbReference type="AlphaFoldDB" id="A0AAT9FHN9"/>
<dbReference type="SMART" id="SM00382">
    <property type="entry name" value="AAA"/>
    <property type="match status" value="1"/>
</dbReference>
<feature type="domain" description="Sigma-54 factor interaction" evidence="3">
    <location>
        <begin position="185"/>
        <end position="423"/>
    </location>
</feature>
<evidence type="ECO:0000256" key="2">
    <source>
        <dbReference type="ARBA" id="ARBA00022840"/>
    </source>
</evidence>
<dbReference type="InterPro" id="IPR002078">
    <property type="entry name" value="Sigma_54_int"/>
</dbReference>
<reference evidence="4" key="1">
    <citation type="submission" date="2024-07" db="EMBL/GenBank/DDBJ databases">
        <title>Complete genome sequence of Verrucomicrobiaceae bacterium NT6N.</title>
        <authorList>
            <person name="Huang C."/>
            <person name="Takami H."/>
            <person name="Hamasaki K."/>
        </authorList>
    </citation>
    <scope>NUCLEOTIDE SEQUENCE</scope>
    <source>
        <strain evidence="4">NT6N</strain>
    </source>
</reference>
<dbReference type="GO" id="GO:0003700">
    <property type="term" value="F:DNA-binding transcription factor activity"/>
    <property type="evidence" value="ECO:0007669"/>
    <property type="project" value="InterPro"/>
</dbReference>
<dbReference type="Pfam" id="PF25601">
    <property type="entry name" value="AAA_lid_14"/>
    <property type="match status" value="1"/>
</dbReference>
<dbReference type="PANTHER" id="PTHR32071">
    <property type="entry name" value="TRANSCRIPTIONAL REGULATORY PROTEIN"/>
    <property type="match status" value="1"/>
</dbReference>
<dbReference type="EMBL" id="AP026866">
    <property type="protein sequence ID" value="BDS05502.1"/>
    <property type="molecule type" value="Genomic_DNA"/>
</dbReference>
<dbReference type="InterPro" id="IPR027417">
    <property type="entry name" value="P-loop_NTPase"/>
</dbReference>
<dbReference type="CDD" id="cd00009">
    <property type="entry name" value="AAA"/>
    <property type="match status" value="1"/>
</dbReference>
<evidence type="ECO:0000313" key="4">
    <source>
        <dbReference type="EMBL" id="BDS05502.1"/>
    </source>
</evidence>
<dbReference type="Pfam" id="PF00158">
    <property type="entry name" value="Sigma54_activat"/>
    <property type="match status" value="1"/>
</dbReference>
<dbReference type="InterPro" id="IPR003593">
    <property type="entry name" value="AAA+_ATPase"/>
</dbReference>
<dbReference type="InterPro" id="IPR025943">
    <property type="entry name" value="Sigma_54_int_dom_ATP-bd_2"/>
</dbReference>
<evidence type="ECO:0000256" key="1">
    <source>
        <dbReference type="ARBA" id="ARBA00022741"/>
    </source>
</evidence>
<name>A0AAT9FHN9_9BACT</name>
<dbReference type="KEGG" id="osu:NT6N_05420"/>
<keyword evidence="1" id="KW-0547">Nucleotide-binding</keyword>
<dbReference type="SUPFAM" id="SSF52540">
    <property type="entry name" value="P-loop containing nucleoside triphosphate hydrolases"/>
    <property type="match status" value="1"/>
</dbReference>
<dbReference type="Gene3D" id="3.40.50.300">
    <property type="entry name" value="P-loop containing nucleotide triphosphate hydrolases"/>
    <property type="match status" value="1"/>
</dbReference>
<proteinExistence type="predicted"/>
<dbReference type="PANTHER" id="PTHR32071:SF14">
    <property type="entry name" value="TRANSCRIPTIONAL REGULATORY PROTEIN RTCR"/>
    <property type="match status" value="1"/>
</dbReference>
<dbReference type="InterPro" id="IPR058031">
    <property type="entry name" value="AAA_lid_NorR"/>
</dbReference>
<protein>
    <submittedName>
        <fullName evidence="4">Fis family transcriptional regulator</fullName>
    </submittedName>
</protein>
<dbReference type="PROSITE" id="PS00676">
    <property type="entry name" value="SIGMA54_INTERACT_2"/>
    <property type="match status" value="1"/>
</dbReference>
<accession>A0AAT9FHN9</accession>
<dbReference type="PIRSF" id="PIRSF037354">
    <property type="entry name" value="Txn_actvtr_RtcR"/>
    <property type="match status" value="1"/>
</dbReference>
<evidence type="ECO:0000259" key="3">
    <source>
        <dbReference type="PROSITE" id="PS50045"/>
    </source>
</evidence>